<comment type="caution">
    <text evidence="2">The sequence shown here is derived from an EMBL/GenBank/DDBJ whole genome shotgun (WGS) entry which is preliminary data.</text>
</comment>
<evidence type="ECO:0000259" key="1">
    <source>
        <dbReference type="Pfam" id="PF21685"/>
    </source>
</evidence>
<keyword evidence="3" id="KW-1185">Reference proteome</keyword>
<proteinExistence type="predicted"/>
<dbReference type="Pfam" id="PF21685">
    <property type="entry name" value="Fungal_virus_P2_N"/>
    <property type="match status" value="1"/>
</dbReference>
<feature type="domain" description="Capsid protein N-terminal" evidence="1">
    <location>
        <begin position="160"/>
        <end position="376"/>
    </location>
</feature>
<organism evidence="2 3">
    <name type="scientific">Microthlaspi erraticum</name>
    <dbReference type="NCBI Taxonomy" id="1685480"/>
    <lineage>
        <taxon>Eukaryota</taxon>
        <taxon>Viridiplantae</taxon>
        <taxon>Streptophyta</taxon>
        <taxon>Embryophyta</taxon>
        <taxon>Tracheophyta</taxon>
        <taxon>Spermatophyta</taxon>
        <taxon>Magnoliopsida</taxon>
        <taxon>eudicotyledons</taxon>
        <taxon>Gunneridae</taxon>
        <taxon>Pentapetalae</taxon>
        <taxon>rosids</taxon>
        <taxon>malvids</taxon>
        <taxon>Brassicales</taxon>
        <taxon>Brassicaceae</taxon>
        <taxon>Coluteocarpeae</taxon>
        <taxon>Microthlaspi</taxon>
    </lineage>
</organism>
<protein>
    <recommendedName>
        <fullName evidence="1">Capsid protein N-terminal domain-containing protein</fullName>
    </recommendedName>
</protein>
<reference evidence="2" key="1">
    <citation type="submission" date="2020-01" db="EMBL/GenBank/DDBJ databases">
        <authorList>
            <person name="Mishra B."/>
        </authorList>
    </citation>
    <scope>NUCLEOTIDE SEQUENCE [LARGE SCALE GENOMIC DNA]</scope>
</reference>
<sequence>MDPYKNIDLDACAAFLRDNAIGYKLTKAAYEGIREVRYTDLNRNMIDTSKPMYALANTCRYVHSIAGVESSCLAKDTFILDYTLSTNLLGKALYGEADCVELPFKVNWVVARLYTGQPRKVHIPDDLRKILEEGIVRDLDRFVDMTCIYTRNVTRSDAYRLVALFRSGAYVQCKLTRLVKGCLIYLDHLESGKKTYARADLQTLDYKVKDLLAAMSFRSNTAYVYAKHEEDPAYSLILYAMCQQYPSPLFGGVDHVKIPADGDVIYLVGSSPVKHYRNVVVSHQQVMASLITYADQFWLEEELESAMIIACSLRQNRYLEVVGLPAVVSQCDLVYPALSGNDAGGVREKTFLAKEAAVMLGRFHQMACLVMFKDLDTSFRNVPERNRTMRSFLGMGSCRLTEYMEDQMSSGMLHMSKGLIWLKYIQDDEQGFKSQISVGGQLDCFEVFKEEVVLGGGDPEMKFADGAYNVSLACIRDIDTNIPKKIITFTHRGTSSFNF</sequence>
<accession>A0A6D2J1Z0</accession>
<dbReference type="Proteomes" id="UP000467841">
    <property type="component" value="Unassembled WGS sequence"/>
</dbReference>
<evidence type="ECO:0000313" key="2">
    <source>
        <dbReference type="EMBL" id="CAA7031226.1"/>
    </source>
</evidence>
<gene>
    <name evidence="2" type="ORF">MERR_LOCUS18461</name>
</gene>
<dbReference type="InterPro" id="IPR049324">
    <property type="entry name" value="P2_N_fungal_virus"/>
</dbReference>
<dbReference type="OrthoDB" id="1819780at2759"/>
<dbReference type="AlphaFoldDB" id="A0A6D2J1Z0"/>
<dbReference type="EMBL" id="CACVBM020001105">
    <property type="protein sequence ID" value="CAA7031226.1"/>
    <property type="molecule type" value="Genomic_DNA"/>
</dbReference>
<name>A0A6D2J1Z0_9BRAS</name>
<evidence type="ECO:0000313" key="3">
    <source>
        <dbReference type="Proteomes" id="UP000467841"/>
    </source>
</evidence>